<dbReference type="EMBL" id="CP002959">
    <property type="protein sequence ID" value="AFM14322.1"/>
    <property type="molecule type" value="Genomic_DNA"/>
</dbReference>
<dbReference type="Pfam" id="PF22904">
    <property type="entry name" value="NOMO1-like_2nd"/>
    <property type="match status" value="1"/>
</dbReference>
<dbReference type="InterPro" id="IPR029030">
    <property type="entry name" value="Caspase-like_dom_sf"/>
</dbReference>
<dbReference type="Gene3D" id="3.40.50.1460">
    <property type="match status" value="1"/>
</dbReference>
<dbReference type="Gene3D" id="2.60.40.1120">
    <property type="entry name" value="Carboxypeptidase-like, regulatory domain"/>
    <property type="match status" value="1"/>
</dbReference>
<evidence type="ECO:0000259" key="3">
    <source>
        <dbReference type="Pfam" id="PF22904"/>
    </source>
</evidence>
<dbReference type="GO" id="GO:0004197">
    <property type="term" value="F:cysteine-type endopeptidase activity"/>
    <property type="evidence" value="ECO:0007669"/>
    <property type="project" value="InterPro"/>
</dbReference>
<dbReference type="GO" id="GO:0006508">
    <property type="term" value="P:proteolysis"/>
    <property type="evidence" value="ECO:0007669"/>
    <property type="project" value="InterPro"/>
</dbReference>
<protein>
    <submittedName>
        <fullName evidence="4">Peptidase C14 caspase catalytic subunit p20</fullName>
    </submittedName>
</protein>
<gene>
    <name evidence="4" type="ordered locus">Turpa_3688</name>
</gene>
<feature type="chain" id="PRO_5003686882" evidence="1">
    <location>
        <begin position="23"/>
        <end position="499"/>
    </location>
</feature>
<dbReference type="InterPro" id="IPR013784">
    <property type="entry name" value="Carb-bd-like_fold"/>
</dbReference>
<dbReference type="SUPFAM" id="SSF49452">
    <property type="entry name" value="Starch-binding domain-like"/>
    <property type="match status" value="1"/>
</dbReference>
<dbReference type="SUPFAM" id="SSF52129">
    <property type="entry name" value="Caspase-like"/>
    <property type="match status" value="1"/>
</dbReference>
<dbReference type="PANTHER" id="PTHR48104:SF30">
    <property type="entry name" value="METACASPASE-1"/>
    <property type="match status" value="1"/>
</dbReference>
<sequence length="499" mass="54302">MRKFILAGLVLGSVFASGNLFAARKFALIVGTNYKGSEISPLGLCEKDAEVMKKSIAQTGNFEQQNIRVLLANQVTRENLRSAIVDWLGKQVKDGDQVFFFFAGHGQFMRDPAAKNGMRNFIIMFQRPHVSDDELSEWFGKLKTKKAVIILDCCFSGGIAKKGAATRGAGNVPIPDGQDYAVLQDLEGVHFQNKVVISSSDDNETAIELGKPIEHGIFTYYFSKAILDADLNGDKSITAYEAFFKARNETTKMAQKANHKQVPQISGDASGFFFVAAAVAPPPPAPVLPPVPVVVPEPEVAPPITPEEPQNPTNKKTGTLVIKTTYTKAQLAGGIQVFIDNEEYDFNLQYVDYGAWGKTAQITVSKVPSGVHNVTIKAGGYSDQVVKTGIEPNQTTTETITCGLAGKGAIAGKVYLETFDQGAEGFIVFIKPLPNFKQPTSTSRKDGSFAFTEVKPGKYTVFLRGSARAVIKQYDQEITVEADKITNLDIVLKRLVAKK</sequence>
<dbReference type="GO" id="GO:0005737">
    <property type="term" value="C:cytoplasm"/>
    <property type="evidence" value="ECO:0007669"/>
    <property type="project" value="TreeGrafter"/>
</dbReference>
<dbReference type="Pfam" id="PF00656">
    <property type="entry name" value="Peptidase_C14"/>
    <property type="match status" value="1"/>
</dbReference>
<organism evidence="4 5">
    <name type="scientific">Turneriella parva (strain ATCC BAA-1111 / DSM 21527 / NCTC 11395 / H)</name>
    <name type="common">Leptospira parva</name>
    <dbReference type="NCBI Taxonomy" id="869212"/>
    <lineage>
        <taxon>Bacteria</taxon>
        <taxon>Pseudomonadati</taxon>
        <taxon>Spirochaetota</taxon>
        <taxon>Spirochaetia</taxon>
        <taxon>Leptospirales</taxon>
        <taxon>Leptospiraceae</taxon>
        <taxon>Turneriella</taxon>
    </lineage>
</organism>
<dbReference type="Proteomes" id="UP000006048">
    <property type="component" value="Chromosome"/>
</dbReference>
<dbReference type="AlphaFoldDB" id="I4BAL5"/>
<dbReference type="STRING" id="869212.Turpa_3688"/>
<feature type="domain" description="Peptidase C14 caspase" evidence="2">
    <location>
        <begin position="24"/>
        <end position="267"/>
    </location>
</feature>
<evidence type="ECO:0000313" key="5">
    <source>
        <dbReference type="Proteomes" id="UP000006048"/>
    </source>
</evidence>
<evidence type="ECO:0000313" key="4">
    <source>
        <dbReference type="EMBL" id="AFM14322.1"/>
    </source>
</evidence>
<dbReference type="HOGENOM" id="CLU_482975_0_0_12"/>
<reference evidence="4 5" key="1">
    <citation type="submission" date="2012-06" db="EMBL/GenBank/DDBJ databases">
        <title>The complete chromosome of genome of Turneriella parva DSM 21527.</title>
        <authorList>
            <consortium name="US DOE Joint Genome Institute (JGI-PGF)"/>
            <person name="Lucas S."/>
            <person name="Han J."/>
            <person name="Lapidus A."/>
            <person name="Bruce D."/>
            <person name="Goodwin L."/>
            <person name="Pitluck S."/>
            <person name="Peters L."/>
            <person name="Kyrpides N."/>
            <person name="Mavromatis K."/>
            <person name="Ivanova N."/>
            <person name="Mikhailova N."/>
            <person name="Chertkov O."/>
            <person name="Detter J.C."/>
            <person name="Tapia R."/>
            <person name="Han C."/>
            <person name="Land M."/>
            <person name="Hauser L."/>
            <person name="Markowitz V."/>
            <person name="Cheng J.-F."/>
            <person name="Hugenholtz P."/>
            <person name="Woyke T."/>
            <person name="Wu D."/>
            <person name="Gronow S."/>
            <person name="Wellnitz S."/>
            <person name="Brambilla E."/>
            <person name="Klenk H.-P."/>
            <person name="Eisen J.A."/>
        </authorList>
    </citation>
    <scope>NUCLEOTIDE SEQUENCE [LARGE SCALE GENOMIC DNA]</scope>
    <source>
        <strain evidence="5">ATCC BAA-1111 / DSM 21527 / NCTC 11395 / H</strain>
    </source>
</reference>
<keyword evidence="5" id="KW-1185">Reference proteome</keyword>
<accession>I4BAL5</accession>
<proteinExistence type="predicted"/>
<evidence type="ECO:0000259" key="2">
    <source>
        <dbReference type="Pfam" id="PF00656"/>
    </source>
</evidence>
<feature type="domain" description="NOMO second beta-sandwich" evidence="3">
    <location>
        <begin position="409"/>
        <end position="484"/>
    </location>
</feature>
<keyword evidence="1" id="KW-0732">Signal</keyword>
<dbReference type="InterPro" id="IPR050452">
    <property type="entry name" value="Metacaspase"/>
</dbReference>
<dbReference type="GO" id="GO:0030246">
    <property type="term" value="F:carbohydrate binding"/>
    <property type="evidence" value="ECO:0007669"/>
    <property type="project" value="InterPro"/>
</dbReference>
<evidence type="ECO:0000256" key="1">
    <source>
        <dbReference type="SAM" id="SignalP"/>
    </source>
</evidence>
<dbReference type="PANTHER" id="PTHR48104">
    <property type="entry name" value="METACASPASE-4"/>
    <property type="match status" value="1"/>
</dbReference>
<dbReference type="RefSeq" id="WP_014804799.1">
    <property type="nucleotide sequence ID" value="NC_018020.1"/>
</dbReference>
<dbReference type="InterPro" id="IPR055074">
    <property type="entry name" value="NOMO1-3_2nd"/>
</dbReference>
<dbReference type="KEGG" id="tpx:Turpa_3688"/>
<feature type="signal peptide" evidence="1">
    <location>
        <begin position="1"/>
        <end position="22"/>
    </location>
</feature>
<dbReference type="InterPro" id="IPR011600">
    <property type="entry name" value="Pept_C14_caspase"/>
</dbReference>
<name>I4BAL5_TURPD</name>
<dbReference type="OrthoDB" id="9149554at2"/>